<dbReference type="Proteomes" id="UP000294229">
    <property type="component" value="Unassembled WGS sequence"/>
</dbReference>
<evidence type="ECO:0000313" key="2">
    <source>
        <dbReference type="EMBL" id="RZN55199.1"/>
    </source>
</evidence>
<organism evidence="2 3">
    <name type="scientific">Avibacterium paragallinarum</name>
    <name type="common">Haemophilus gallinarum</name>
    <dbReference type="NCBI Taxonomy" id="728"/>
    <lineage>
        <taxon>Bacteria</taxon>
        <taxon>Pseudomonadati</taxon>
        <taxon>Pseudomonadota</taxon>
        <taxon>Gammaproteobacteria</taxon>
        <taxon>Pasteurellales</taxon>
        <taxon>Pasteurellaceae</taxon>
        <taxon>Avibacterium</taxon>
    </lineage>
</organism>
<reference evidence="2 3" key="1">
    <citation type="submission" date="2018-11" db="EMBL/GenBank/DDBJ databases">
        <title>Sequencing Av. paragallinarum serogroups.</title>
        <authorList>
            <person name="Hellmuth J.E."/>
            <person name="Boucher C.E."/>
            <person name="Cason E.D."/>
        </authorList>
    </citation>
    <scope>NUCLEOTIDE SEQUENCE [LARGE SCALE GENOMIC DNA]</scope>
    <source>
        <strain evidence="2 3">SA-3</strain>
    </source>
</reference>
<dbReference type="Pfam" id="PF13333">
    <property type="entry name" value="rve_2"/>
    <property type="match status" value="1"/>
</dbReference>
<gene>
    <name evidence="2" type="ORF">EIG79_11570</name>
</gene>
<evidence type="ECO:0000313" key="3">
    <source>
        <dbReference type="Proteomes" id="UP000294229"/>
    </source>
</evidence>
<dbReference type="GO" id="GO:0015074">
    <property type="term" value="P:DNA integration"/>
    <property type="evidence" value="ECO:0007669"/>
    <property type="project" value="InterPro"/>
</dbReference>
<name>A0A8B3T6F0_AVIPA</name>
<dbReference type="AlphaFoldDB" id="A0A8B3T6F0"/>
<dbReference type="RefSeq" id="WP_165383127.1">
    <property type="nucleotide sequence ID" value="NZ_RQXS01000094.1"/>
</dbReference>
<feature type="domain" description="Integrase catalytic" evidence="1">
    <location>
        <begin position="1"/>
        <end position="37"/>
    </location>
</feature>
<evidence type="ECO:0000259" key="1">
    <source>
        <dbReference type="Pfam" id="PF13333"/>
    </source>
</evidence>
<protein>
    <submittedName>
        <fullName evidence="2">IS3 family transposase</fullName>
    </submittedName>
</protein>
<dbReference type="EMBL" id="RQXS01000094">
    <property type="protein sequence ID" value="RZN55199.1"/>
    <property type="molecule type" value="Genomic_DNA"/>
</dbReference>
<accession>A0A8B3T6F0</accession>
<dbReference type="InterPro" id="IPR001584">
    <property type="entry name" value="Integrase_cat-core"/>
</dbReference>
<comment type="caution">
    <text evidence="2">The sequence shown here is derived from an EMBL/GenBank/DDBJ whole genome shotgun (WGS) entry which is preliminary data.</text>
</comment>
<proteinExistence type="predicted"/>
<sequence length="38" mass="4680">FEQLEKVIHEYIHYYNNERIQVKLKGLSPVEYRTQSLN</sequence>
<feature type="non-terminal residue" evidence="2">
    <location>
        <position position="1"/>
    </location>
</feature>